<dbReference type="PROSITE" id="PS51257">
    <property type="entry name" value="PROKAR_LIPOPROTEIN"/>
    <property type="match status" value="1"/>
</dbReference>
<evidence type="ECO:0000313" key="1">
    <source>
        <dbReference type="EMBL" id="MBB3149436.1"/>
    </source>
</evidence>
<dbReference type="EMBL" id="JACHXN010000032">
    <property type="protein sequence ID" value="MBB3149436.1"/>
    <property type="molecule type" value="Genomic_DNA"/>
</dbReference>
<name>A0A839UEI5_9HYPH</name>
<protein>
    <submittedName>
        <fullName evidence="1">Esterase/lipase superfamily enzyme</fullName>
    </submittedName>
</protein>
<gene>
    <name evidence="1" type="ORF">FHS21_005889</name>
</gene>
<dbReference type="InterPro" id="IPR010297">
    <property type="entry name" value="DUF900_hydrolase"/>
</dbReference>
<dbReference type="Gene3D" id="3.40.50.1820">
    <property type="entry name" value="alpha/beta hydrolase"/>
    <property type="match status" value="1"/>
</dbReference>
<dbReference type="AlphaFoldDB" id="A0A839UEI5"/>
<accession>A0A839UEI5</accession>
<organism evidence="1 2">
    <name type="scientific">Phyllobacterium trifolii</name>
    <dbReference type="NCBI Taxonomy" id="300193"/>
    <lineage>
        <taxon>Bacteria</taxon>
        <taxon>Pseudomonadati</taxon>
        <taxon>Pseudomonadota</taxon>
        <taxon>Alphaproteobacteria</taxon>
        <taxon>Hyphomicrobiales</taxon>
        <taxon>Phyllobacteriaceae</taxon>
        <taxon>Phyllobacterium</taxon>
    </lineage>
</organism>
<dbReference type="PANTHER" id="PTHR36513">
    <property type="entry name" value="ABC TRANSMEMBRANE TYPE-1 DOMAIN-CONTAINING PROTEIN"/>
    <property type="match status" value="1"/>
</dbReference>
<dbReference type="PANTHER" id="PTHR36513:SF1">
    <property type="entry name" value="TRANSMEMBRANE PROTEIN"/>
    <property type="match status" value="1"/>
</dbReference>
<sequence length="391" mass="42772">MVFSRSISILRTITLIFIVGGVAACASPARGVLAPVSIAASDTTKVDLLVATTRAPTSQKGVFFTGERGHDLNLANVVVSIPPNRNPGTIQWPRRLPGDPERNFVTTAVDTINVRDIRTWYREHAASGRRVLIFVHGFNTRFEDAVFRFAQIVHDSRAEVTPVLFSWPSRGALLDYNYDRESTNFSRSELGYVIQQAVNSPDVSEITIMAHSMGSWPVMEALRDIAMQGRRISPKITDVILASPDLDIDVFRKQLIDIGRERPHISIFVSANDRALRLSRLISGQVTRVGGVDLTNASYKAQLKMASGITVYDLSALRNGDSLNHTQFATSPEVVRLFGERLLRGQSLSDADPNMPGNFGATAVEAGLAIGTVTGAALSAPIRIFESTVRR</sequence>
<dbReference type="Proteomes" id="UP000554520">
    <property type="component" value="Unassembled WGS sequence"/>
</dbReference>
<proteinExistence type="predicted"/>
<dbReference type="RefSeq" id="WP_210283654.1">
    <property type="nucleotide sequence ID" value="NZ_JACHXN010000032.1"/>
</dbReference>
<dbReference type="PIRSF" id="PIRSF033909">
    <property type="entry name" value="UCP033909"/>
    <property type="match status" value="1"/>
</dbReference>
<reference evidence="1 2" key="1">
    <citation type="submission" date="2020-08" db="EMBL/GenBank/DDBJ databases">
        <title>Genomic Encyclopedia of Type Strains, Phase III (KMG-III): the genomes of soil and plant-associated and newly described type strains.</title>
        <authorList>
            <person name="Whitman W."/>
        </authorList>
    </citation>
    <scope>NUCLEOTIDE SEQUENCE [LARGE SCALE GENOMIC DNA]</scope>
    <source>
        <strain evidence="1 2">CECT 7015</strain>
    </source>
</reference>
<keyword evidence="2" id="KW-1185">Reference proteome</keyword>
<dbReference type="SUPFAM" id="SSF53474">
    <property type="entry name" value="alpha/beta-Hydrolases"/>
    <property type="match status" value="1"/>
</dbReference>
<dbReference type="InterPro" id="IPR014586">
    <property type="entry name" value="UCP033909"/>
</dbReference>
<evidence type="ECO:0000313" key="2">
    <source>
        <dbReference type="Proteomes" id="UP000554520"/>
    </source>
</evidence>
<dbReference type="InterPro" id="IPR029058">
    <property type="entry name" value="AB_hydrolase_fold"/>
</dbReference>
<dbReference type="Pfam" id="PF05990">
    <property type="entry name" value="DUF900"/>
    <property type="match status" value="1"/>
</dbReference>
<comment type="caution">
    <text evidence="1">The sequence shown here is derived from an EMBL/GenBank/DDBJ whole genome shotgun (WGS) entry which is preliminary data.</text>
</comment>